<evidence type="ECO:0008006" key="3">
    <source>
        <dbReference type="Google" id="ProtNLM"/>
    </source>
</evidence>
<protein>
    <recommendedName>
        <fullName evidence="3">WXG100 family type VII secretion target</fullName>
    </recommendedName>
</protein>
<proteinExistence type="predicted"/>
<dbReference type="AlphaFoldDB" id="A0A4Q9HKG6"/>
<accession>A0A4Q9HKG6</accession>
<reference evidence="1 2" key="1">
    <citation type="submission" date="2019-02" db="EMBL/GenBank/DDBJ databases">
        <title>Draft Genome Sequence of Streptomyces sp. AM-2504, identified by 16S rRNA comparative analysis as a Streptomyces Kasugaensis strain.</title>
        <authorList>
            <person name="Napolioni V."/>
            <person name="Giuliodori A.M."/>
            <person name="Spurio R."/>
            <person name="Fabbretti A."/>
        </authorList>
    </citation>
    <scope>NUCLEOTIDE SEQUENCE [LARGE SCALE GENOMIC DNA]</scope>
    <source>
        <strain evidence="1 2">AM-2504</strain>
    </source>
</reference>
<dbReference type="EMBL" id="SIXH01000566">
    <property type="protein sequence ID" value="TBO55203.1"/>
    <property type="molecule type" value="Genomic_DNA"/>
</dbReference>
<keyword evidence="2" id="KW-1185">Reference proteome</keyword>
<sequence>MAGSGYDVDPAVLKAQGGVFEQIGSGFTAAAHQLAAAIGGDPAENWGDDDFVGTFNTFYGPVAEGISHSMPHLGEALSKIGSNLQEMGTRYEFTEQTQDDAIATYAAGRPDLTM</sequence>
<organism evidence="1 2">
    <name type="scientific">Streptomyces kasugaensis</name>
    <dbReference type="NCBI Taxonomy" id="1946"/>
    <lineage>
        <taxon>Bacteria</taxon>
        <taxon>Bacillati</taxon>
        <taxon>Actinomycetota</taxon>
        <taxon>Actinomycetes</taxon>
        <taxon>Kitasatosporales</taxon>
        <taxon>Streptomycetaceae</taxon>
        <taxon>Streptomyces</taxon>
    </lineage>
</organism>
<dbReference type="Proteomes" id="UP000292452">
    <property type="component" value="Unassembled WGS sequence"/>
</dbReference>
<gene>
    <name evidence="1" type="ORF">EYS09_34495</name>
</gene>
<dbReference type="RefSeq" id="WP_131126175.1">
    <property type="nucleotide sequence ID" value="NZ_SIXH01000566.1"/>
</dbReference>
<evidence type="ECO:0000313" key="2">
    <source>
        <dbReference type="Proteomes" id="UP000292452"/>
    </source>
</evidence>
<comment type="caution">
    <text evidence="1">The sequence shown here is derived from an EMBL/GenBank/DDBJ whole genome shotgun (WGS) entry which is preliminary data.</text>
</comment>
<name>A0A4Q9HKG6_STRKA</name>
<evidence type="ECO:0000313" key="1">
    <source>
        <dbReference type="EMBL" id="TBO55203.1"/>
    </source>
</evidence>